<reference evidence="1 2" key="1">
    <citation type="submission" date="2023-07" db="EMBL/GenBank/DDBJ databases">
        <title>Genomic Encyclopedia of Type Strains, Phase IV (KMG-IV): sequencing the most valuable type-strain genomes for metagenomic binning, comparative biology and taxonomic classification.</title>
        <authorList>
            <person name="Goeker M."/>
        </authorList>
    </citation>
    <scope>NUCLEOTIDE SEQUENCE [LARGE SCALE GENOMIC DNA]</scope>
    <source>
        <strain evidence="1 2">DSM 19598</strain>
    </source>
</reference>
<dbReference type="RefSeq" id="WP_307191425.1">
    <property type="nucleotide sequence ID" value="NZ_JAUSUN010000005.1"/>
</dbReference>
<comment type="caution">
    <text evidence="1">The sequence shown here is derived from an EMBL/GenBank/DDBJ whole genome shotgun (WGS) entry which is preliminary data.</text>
</comment>
<gene>
    <name evidence="1" type="ORF">J2S25_001065</name>
</gene>
<dbReference type="Proteomes" id="UP001242313">
    <property type="component" value="Unassembled WGS sequence"/>
</dbReference>
<evidence type="ECO:0000313" key="2">
    <source>
        <dbReference type="Proteomes" id="UP001242313"/>
    </source>
</evidence>
<evidence type="ECO:0000313" key="1">
    <source>
        <dbReference type="EMBL" id="MDQ0412883.1"/>
    </source>
</evidence>
<keyword evidence="2" id="KW-1185">Reference proteome</keyword>
<proteinExistence type="predicted"/>
<organism evidence="1 2">
    <name type="scientific">Mesobacillus stamsii</name>
    <dbReference type="NCBI Taxonomy" id="225347"/>
    <lineage>
        <taxon>Bacteria</taxon>
        <taxon>Bacillati</taxon>
        <taxon>Bacillota</taxon>
        <taxon>Bacilli</taxon>
        <taxon>Bacillales</taxon>
        <taxon>Bacillaceae</taxon>
        <taxon>Mesobacillus</taxon>
    </lineage>
</organism>
<protein>
    <submittedName>
        <fullName evidence="1">Uncharacterized protein</fullName>
    </submittedName>
</protein>
<sequence length="81" mass="9809">MQEPSLFAAKLFDDNKRIDSYSNQLLELIKKQFRTRTIDKYDYERFINLLTCLKLQTEESRKDINDFIKETNHYTSIDVRV</sequence>
<accession>A0ABU0FU24</accession>
<dbReference type="EMBL" id="JAUSUN010000005">
    <property type="protein sequence ID" value="MDQ0412883.1"/>
    <property type="molecule type" value="Genomic_DNA"/>
</dbReference>
<name>A0ABU0FU24_9BACI</name>